<evidence type="ECO:0000313" key="2">
    <source>
        <dbReference type="Proteomes" id="UP000198211"/>
    </source>
</evidence>
<keyword evidence="2" id="KW-1185">Reference proteome</keyword>
<comment type="caution">
    <text evidence="1">The sequence shown here is derived from an EMBL/GenBank/DDBJ whole genome shotgun (WGS) entry which is preliminary data.</text>
</comment>
<dbReference type="AlphaFoldDB" id="A0A225VGH1"/>
<dbReference type="Proteomes" id="UP000198211">
    <property type="component" value="Unassembled WGS sequence"/>
</dbReference>
<evidence type="ECO:0000313" key="1">
    <source>
        <dbReference type="EMBL" id="OWZ04435.1"/>
    </source>
</evidence>
<protein>
    <submittedName>
        <fullName evidence="1">Cleavage induced protein</fullName>
    </submittedName>
</protein>
<organism evidence="1 2">
    <name type="scientific">Phytophthora megakarya</name>
    <dbReference type="NCBI Taxonomy" id="4795"/>
    <lineage>
        <taxon>Eukaryota</taxon>
        <taxon>Sar</taxon>
        <taxon>Stramenopiles</taxon>
        <taxon>Oomycota</taxon>
        <taxon>Peronosporomycetes</taxon>
        <taxon>Peronosporales</taxon>
        <taxon>Peronosporaceae</taxon>
        <taxon>Phytophthora</taxon>
    </lineage>
</organism>
<dbReference type="EMBL" id="NBNE01004967">
    <property type="protein sequence ID" value="OWZ04435.1"/>
    <property type="molecule type" value="Genomic_DNA"/>
</dbReference>
<reference evidence="2" key="1">
    <citation type="submission" date="2017-03" db="EMBL/GenBank/DDBJ databases">
        <title>Phytopthora megakarya and P. palmivora, two closely related causual agents of cacao black pod achieved similar genome size and gene model numbers by different mechanisms.</title>
        <authorList>
            <person name="Ali S."/>
            <person name="Shao J."/>
            <person name="Larry D.J."/>
            <person name="Kronmiller B."/>
            <person name="Shen D."/>
            <person name="Strem M.D."/>
            <person name="Melnick R.L."/>
            <person name="Guiltinan M.J."/>
            <person name="Tyler B.M."/>
            <person name="Meinhardt L.W."/>
            <person name="Bailey B.A."/>
        </authorList>
    </citation>
    <scope>NUCLEOTIDE SEQUENCE [LARGE SCALE GENOMIC DNA]</scope>
    <source>
        <strain evidence="2">zdho120</strain>
    </source>
</reference>
<dbReference type="OrthoDB" id="125279at2759"/>
<accession>A0A225VGH1</accession>
<proteinExistence type="predicted"/>
<gene>
    <name evidence="1" type="ORF">PHMEG_00023664</name>
</gene>
<sequence>MGEVDLTVDALGELVNDNTKSNLGVDVSYDGADARSNRALDVVKIFPTLQHMMTGDVNGASRNIPISVDHVGRFAETIPELEILVIGLILHPPTGLRVLKSVIFTPIPLRNGRYNLFLLMKSLTQKPGISIEADIGSRLAGADISLRYSLVSVSGPKACNEKTFSGWFTCGRALRLDWDLEALNVSLPAAKVSKALSRILAMSKRPTATRTHLQKRLASLRHIVTCIRPAAPFFQRVAAVARVTKYAKDNLHCFTIILAIGRLHRIPLSRFICLHEPDIYIHMNASDRGLCALFSACHQYLQVEFSDTERAMIDQGNAETNVEFCINVRVVKCDRNLTR</sequence>
<name>A0A225VGH1_9STRA</name>